<sequence length="571" mass="64814">MASRIGAYPCAAILLHRKHNRALAPMPEPATQFGRGRSARNGQGLGMRVRVSDGGDSYLDMWKKAVDKDRKSLEFQKIVENLEVDAIGGGGGVEGLERKSEEFQKILEVPKEERDRIQKLQVIDRAAAAIAAARAVLEEKKPEGELDSGESESLGIGGTKTSQEGRKSWSKLVVLSEPSKNGIPGPDFWSWVPPQSDDRSSDDVGDLLTTTQSSVNPIPINPVVEKERSIDSLSIPFESKLNKTNYPPLPPLQSLMEVQKEQVSESSVEIPSLKEDHELGLESSVHAAEVARALEQVDETSPYGVTEDGTRWWKETGIERRPDGVICRWTMNRGVSADQTTEWQEKFWEASDDFGYKELGSEKSGRDATGNVWHEYWRESMGQENGLLNIEKTADKWGKNGNGDEWHEKWWERYNASGEAEKWAHKWCSIDPNTQLEAGHAHIWHERWGEKYDGHGGSTKYTDKWAERSEGDGWTKWGDKWDEDFDPNGHGVKQGETWWAGKFGERWNRTWGEHHNGSGWLHKYGKSSSGEHWDTHVQQETWYERFPHFGFYHCYDNSVQLREVPKPSEMP</sequence>
<dbReference type="eggNOG" id="ENOG502QSD3">
    <property type="taxonomic scope" value="Eukaryota"/>
</dbReference>
<protein>
    <submittedName>
        <fullName evidence="7">Uncharacterized protein</fullName>
    </submittedName>
</protein>
<keyword evidence="3" id="KW-0934">Plastid</keyword>
<dbReference type="GO" id="GO:0043036">
    <property type="term" value="C:starch grain"/>
    <property type="evidence" value="ECO:0007669"/>
    <property type="project" value="TreeGrafter"/>
</dbReference>
<dbReference type="PANTHER" id="PTHR34113">
    <property type="entry name" value="INACTIVE PURPLE ACID PHOSPHATASE-LIKE PROTEIN"/>
    <property type="match status" value="1"/>
</dbReference>
<comment type="subcellular location">
    <subcellularLocation>
        <location evidence="1">Plastid</location>
        <location evidence="1">Chloroplast stroma</location>
    </subcellularLocation>
</comment>
<evidence type="ECO:0000256" key="5">
    <source>
        <dbReference type="ARBA" id="ARBA00038237"/>
    </source>
</evidence>
<comment type="similarity">
    <text evidence="5">Belongs to the ESV1 family.</text>
</comment>
<dbReference type="Proteomes" id="UP000030645">
    <property type="component" value="Unassembled WGS sequence"/>
</dbReference>
<dbReference type="KEGG" id="mnt:21396523"/>
<dbReference type="GO" id="GO:2000904">
    <property type="term" value="P:regulation of starch metabolic process"/>
    <property type="evidence" value="ECO:0007669"/>
    <property type="project" value="TreeGrafter"/>
</dbReference>
<dbReference type="STRING" id="981085.W9S8E7"/>
<dbReference type="EMBL" id="KE345800">
    <property type="protein sequence ID" value="EXC16768.1"/>
    <property type="molecule type" value="Genomic_DNA"/>
</dbReference>
<evidence type="ECO:0000256" key="2">
    <source>
        <dbReference type="ARBA" id="ARBA00022528"/>
    </source>
</evidence>
<dbReference type="OrthoDB" id="343842at2759"/>
<feature type="region of interest" description="Disordered" evidence="6">
    <location>
        <begin position="192"/>
        <end position="213"/>
    </location>
</feature>
<dbReference type="GO" id="GO:0005982">
    <property type="term" value="P:starch metabolic process"/>
    <property type="evidence" value="ECO:0007669"/>
    <property type="project" value="TreeGrafter"/>
</dbReference>
<name>W9S8E7_9ROSA</name>
<dbReference type="PANTHER" id="PTHR34113:SF2">
    <property type="entry name" value="PROTEIN LIKE EARLY STARVATION, CHLOROPLASTIC"/>
    <property type="match status" value="1"/>
</dbReference>
<evidence type="ECO:0000256" key="3">
    <source>
        <dbReference type="ARBA" id="ARBA00022640"/>
    </source>
</evidence>
<dbReference type="AlphaFoldDB" id="W9S8E7"/>
<gene>
    <name evidence="7" type="ORF">L484_013349</name>
</gene>
<evidence type="ECO:0000313" key="8">
    <source>
        <dbReference type="Proteomes" id="UP000030645"/>
    </source>
</evidence>
<evidence type="ECO:0000256" key="6">
    <source>
        <dbReference type="SAM" id="MobiDB-lite"/>
    </source>
</evidence>
<accession>W9S8E7</accession>
<dbReference type="GO" id="GO:0009570">
    <property type="term" value="C:chloroplast stroma"/>
    <property type="evidence" value="ECO:0007669"/>
    <property type="project" value="UniProtKB-SubCell"/>
</dbReference>
<keyword evidence="4" id="KW-0809">Transit peptide</keyword>
<evidence type="ECO:0000256" key="1">
    <source>
        <dbReference type="ARBA" id="ARBA00004470"/>
    </source>
</evidence>
<organism evidence="7 8">
    <name type="scientific">Morus notabilis</name>
    <dbReference type="NCBI Taxonomy" id="981085"/>
    <lineage>
        <taxon>Eukaryota</taxon>
        <taxon>Viridiplantae</taxon>
        <taxon>Streptophyta</taxon>
        <taxon>Embryophyta</taxon>
        <taxon>Tracheophyta</taxon>
        <taxon>Spermatophyta</taxon>
        <taxon>Magnoliopsida</taxon>
        <taxon>eudicotyledons</taxon>
        <taxon>Gunneridae</taxon>
        <taxon>Pentapetalae</taxon>
        <taxon>rosids</taxon>
        <taxon>fabids</taxon>
        <taxon>Rosales</taxon>
        <taxon>Moraceae</taxon>
        <taxon>Moreae</taxon>
        <taxon>Morus</taxon>
    </lineage>
</organism>
<evidence type="ECO:0000256" key="4">
    <source>
        <dbReference type="ARBA" id="ARBA00022946"/>
    </source>
</evidence>
<dbReference type="InterPro" id="IPR052495">
    <property type="entry name" value="Alpha-glucan_binding_chloro"/>
</dbReference>
<evidence type="ECO:0000313" key="7">
    <source>
        <dbReference type="EMBL" id="EXC16768.1"/>
    </source>
</evidence>
<keyword evidence="2" id="KW-0150">Chloroplast</keyword>
<proteinExistence type="inferred from homology"/>
<keyword evidence="8" id="KW-1185">Reference proteome</keyword>
<dbReference type="GO" id="GO:2001070">
    <property type="term" value="F:starch binding"/>
    <property type="evidence" value="ECO:0007669"/>
    <property type="project" value="TreeGrafter"/>
</dbReference>
<feature type="region of interest" description="Disordered" evidence="6">
    <location>
        <begin position="139"/>
        <end position="163"/>
    </location>
</feature>
<reference evidence="8" key="1">
    <citation type="submission" date="2013-01" db="EMBL/GenBank/DDBJ databases">
        <title>Draft Genome Sequence of a Mulberry Tree, Morus notabilis C.K. Schneid.</title>
        <authorList>
            <person name="He N."/>
            <person name="Zhao S."/>
        </authorList>
    </citation>
    <scope>NUCLEOTIDE SEQUENCE</scope>
</reference>